<feature type="domain" description="Chorismate-utilising enzyme C-terminal" evidence="1">
    <location>
        <begin position="192"/>
        <end position="448"/>
    </location>
</feature>
<dbReference type="Gene3D" id="3.60.120.10">
    <property type="entry name" value="Anthranilate synthase"/>
    <property type="match status" value="1"/>
</dbReference>
<feature type="domain" description="Anthranilate synthase component I N-terminal" evidence="2">
    <location>
        <begin position="14"/>
        <end position="158"/>
    </location>
</feature>
<dbReference type="InterPro" id="IPR005801">
    <property type="entry name" value="ADC_synthase"/>
</dbReference>
<gene>
    <name evidence="3" type="ORF">DPF_2198</name>
</gene>
<sequence length="470" mass="51838">MINLEQHGQWMQADTQTPVSLYLSLVGTKPGILLESTEVDGRLGRYSLMGWDFQLLLECFNGNLKVTVLDDRLAPLQTFHDTPFLKGIKELTRELNIIPPAELSELPPMTRSICGYFGYTMGGIFEPALADRLPPEQGEAYYALPGKILLFDHLHSRCCYLSITNDPNPGPLSAAPVEEEPLCGRITATPDRSTFMDAVTRAKKLITHGEAIQIVLSSKRQCSFTGSSFTLYRRLRQINPSPYTFYIHFPEITLIGSSPELLVKSTDNHLLLRPIAGTRPRGASDEEDKQLAAEMIEDPKERAEHVMLVDLGRNDLGRMATTGSVKVTRFMDVERFSHVMHLTSTITADLLPGRDALDVLTATFPAGTVSGAPKIRAMQIIADMELLERGPYAGSIGWIGVGQGPVNLDMGLTIRTMWIRDGVLTWQTGAGIVFDSEPVREWEECQNKAGALFAAIQTSGGGDDFTRGQL</sequence>
<name>A0A194AHB2_9BACT</name>
<proteinExistence type="predicted"/>
<dbReference type="SUPFAM" id="SSF56322">
    <property type="entry name" value="ADC synthase"/>
    <property type="match status" value="1"/>
</dbReference>
<dbReference type="Pfam" id="PF04715">
    <property type="entry name" value="Anth_synt_I_N"/>
    <property type="match status" value="1"/>
</dbReference>
<dbReference type="Pfam" id="PF00425">
    <property type="entry name" value="Chorismate_bind"/>
    <property type="match status" value="1"/>
</dbReference>
<evidence type="ECO:0000313" key="4">
    <source>
        <dbReference type="Proteomes" id="UP000095200"/>
    </source>
</evidence>
<evidence type="ECO:0000259" key="2">
    <source>
        <dbReference type="Pfam" id="PF04715"/>
    </source>
</evidence>
<keyword evidence="4" id="KW-1185">Reference proteome</keyword>
<dbReference type="Proteomes" id="UP000095200">
    <property type="component" value="Unassembled WGS sequence"/>
</dbReference>
<dbReference type="PRINTS" id="PR00095">
    <property type="entry name" value="ANTSNTHASEI"/>
</dbReference>
<dbReference type="AlphaFoldDB" id="A0A194AHB2"/>
<dbReference type="RefSeq" id="WP_069859693.1">
    <property type="nucleotide sequence ID" value="NZ_BDFE01000017.1"/>
</dbReference>
<evidence type="ECO:0000313" key="3">
    <source>
        <dbReference type="EMBL" id="GAU09472.1"/>
    </source>
</evidence>
<reference evidence="4" key="1">
    <citation type="submission" date="2016-06" db="EMBL/GenBank/DDBJ databases">
        <title>Draft genome sequence of Desulfoplanes formicivorans strain Pf12B.</title>
        <authorList>
            <person name="Watanabe M."/>
            <person name="Kojima H."/>
            <person name="Fukui M."/>
        </authorList>
    </citation>
    <scope>NUCLEOTIDE SEQUENCE [LARGE SCALE GENOMIC DNA]</scope>
    <source>
        <strain evidence="4">Pf12B</strain>
    </source>
</reference>
<dbReference type="PANTHER" id="PTHR11236">
    <property type="entry name" value="AMINOBENZOATE/ANTHRANILATE SYNTHASE"/>
    <property type="match status" value="1"/>
</dbReference>
<accession>A0A194AHB2</accession>
<comment type="caution">
    <text evidence="3">The sequence shown here is derived from an EMBL/GenBank/DDBJ whole genome shotgun (WGS) entry which is preliminary data.</text>
</comment>
<dbReference type="OrthoDB" id="9803598at2"/>
<dbReference type="STRING" id="1592317.DPF_2198"/>
<dbReference type="InterPro" id="IPR015890">
    <property type="entry name" value="Chorismate_C"/>
</dbReference>
<dbReference type="PANTHER" id="PTHR11236:SF9">
    <property type="entry name" value="ANTHRANILATE SYNTHASE COMPONENT 1"/>
    <property type="match status" value="1"/>
</dbReference>
<dbReference type="InterPro" id="IPR006805">
    <property type="entry name" value="Anth_synth_I_N"/>
</dbReference>
<dbReference type="EMBL" id="BDFE01000017">
    <property type="protein sequence ID" value="GAU09472.1"/>
    <property type="molecule type" value="Genomic_DNA"/>
</dbReference>
<organism evidence="3 4">
    <name type="scientific">Desulfoplanes formicivorans</name>
    <dbReference type="NCBI Taxonomy" id="1592317"/>
    <lineage>
        <taxon>Bacteria</taxon>
        <taxon>Pseudomonadati</taxon>
        <taxon>Thermodesulfobacteriota</taxon>
        <taxon>Desulfovibrionia</taxon>
        <taxon>Desulfovibrionales</taxon>
        <taxon>Desulfoplanaceae</taxon>
        <taxon>Desulfoplanes</taxon>
    </lineage>
</organism>
<protein>
    <submittedName>
        <fullName evidence="3">Anthranilate synthase</fullName>
    </submittedName>
</protein>
<dbReference type="InterPro" id="IPR019999">
    <property type="entry name" value="Anth_synth_I-like"/>
</dbReference>
<dbReference type="GO" id="GO:0000162">
    <property type="term" value="P:L-tryptophan biosynthetic process"/>
    <property type="evidence" value="ECO:0007669"/>
    <property type="project" value="TreeGrafter"/>
</dbReference>
<evidence type="ECO:0000259" key="1">
    <source>
        <dbReference type="Pfam" id="PF00425"/>
    </source>
</evidence>